<dbReference type="EMBL" id="QJUE01000002">
    <property type="protein sequence ID" value="PYE02982.1"/>
    <property type="molecule type" value="Genomic_DNA"/>
</dbReference>
<sequence>MNLFKSKISSNCVYLIILIIVSITNENKIKSSEIYNSNKNDKIEWKPIEEENIEGDDIDWYILDEEENKKEDEVKWLQIQVEEKDEKIKFIKNIENNIKRSNEIKKSNNRFILLNKGKSIPTASTLKNGELRIETNTVSSFSSGNSGGIGNQNYSGLIQYGLNSQITLGIFYTEADDPLFKKIGQYNESSANLWTNFGGNIKYKILNKEYYKISIDGSIENWKVGSGGCFGYNCTSNSKNIFNSKNEKILNNNLIGSISLPITYKLDNKEFSIVPKLSILPKNQGNHNGKRNFYGNNLGIGLGISNKHTKNITTFYSYYIPIIYGYNSFNSNLEYSKENVYTAGLNYNIDHKITLEGYLTNSFGLTPSTSILTMPSTKQIIYGGRFIYTPTNKRNSIIKSQDKESKKQNNQIYKNNNINLLNERETEIVYGVDNKGTQNIIVSRGFSDNFTFEIATENISKKNYDNKYIKTYLQPGNPSIRGGGTVLYNTKKDFYNLKNSLRMTFGRVLGKTRPGYLFAELANSLDINEFITMNVNPKFAFTGDGTLSSLGLNVIYNLNNRMSIIPNINKAIGNSDNTYSLNLERKITKETKLSLGISNYLSNNDMGQLLKDDKLNYKFKVSYNF</sequence>
<accession>A0A318R5X9</accession>
<dbReference type="AlphaFoldDB" id="A0A318R5X9"/>
<evidence type="ECO:0000313" key="1">
    <source>
        <dbReference type="EMBL" id="PYE02982.1"/>
    </source>
</evidence>
<organism evidence="1 2">
    <name type="scientific">Prochlorococcus marinus XMU1408</name>
    <dbReference type="NCBI Taxonomy" id="2213228"/>
    <lineage>
        <taxon>Bacteria</taxon>
        <taxon>Bacillati</taxon>
        <taxon>Cyanobacteriota</taxon>
        <taxon>Cyanophyceae</taxon>
        <taxon>Synechococcales</taxon>
        <taxon>Prochlorococcaceae</taxon>
        <taxon>Prochlorococcus</taxon>
    </lineage>
</organism>
<protein>
    <submittedName>
        <fullName evidence="1">Uncharacterized protein</fullName>
    </submittedName>
</protein>
<reference evidence="1 2" key="1">
    <citation type="journal article" date="2018" name="Appl. Environ. Microbiol.">
        <title>Genome rearrangement shapes Prochlorococcus ecological adaptation.</title>
        <authorList>
            <person name="Yan W."/>
            <person name="Wei S."/>
            <person name="Wang Q."/>
            <person name="Xiao X."/>
            <person name="Zeng Q."/>
            <person name="Jiao N."/>
            <person name="Zhang R."/>
        </authorList>
    </citation>
    <scope>NUCLEOTIDE SEQUENCE [LARGE SCALE GENOMIC DNA]</scope>
    <source>
        <strain evidence="1 2">XMU1408</strain>
    </source>
</reference>
<gene>
    <name evidence="1" type="ORF">DNJ73_04335</name>
</gene>
<comment type="caution">
    <text evidence="1">The sequence shown here is derived from an EMBL/GenBank/DDBJ whole genome shotgun (WGS) entry which is preliminary data.</text>
</comment>
<name>A0A318R5X9_PROMR</name>
<evidence type="ECO:0000313" key="2">
    <source>
        <dbReference type="Proteomes" id="UP000247807"/>
    </source>
</evidence>
<dbReference type="Proteomes" id="UP000247807">
    <property type="component" value="Unassembled WGS sequence"/>
</dbReference>
<proteinExistence type="predicted"/>